<feature type="transmembrane region" description="Helical" evidence="2">
    <location>
        <begin position="25"/>
        <end position="47"/>
    </location>
</feature>
<reference evidence="3 4" key="1">
    <citation type="submission" date="2017-06" db="EMBL/GenBank/DDBJ databases">
        <authorList>
            <consortium name="Pathogen Informatics"/>
        </authorList>
    </citation>
    <scope>NUCLEOTIDE SEQUENCE [LARGE SCALE GENOMIC DNA]</scope>
    <source>
        <strain evidence="3 4">NCTC13039</strain>
    </source>
</reference>
<dbReference type="GO" id="GO:0009253">
    <property type="term" value="P:peptidoglycan catabolic process"/>
    <property type="evidence" value="ECO:0007669"/>
    <property type="project" value="TreeGrafter"/>
</dbReference>
<dbReference type="AlphaFoldDB" id="A0A239V9P4"/>
<proteinExistence type="predicted"/>
<keyword evidence="4" id="KW-1185">Reference proteome</keyword>
<evidence type="ECO:0000256" key="2">
    <source>
        <dbReference type="SAM" id="Phobius"/>
    </source>
</evidence>
<feature type="compositionally biased region" description="Polar residues" evidence="1">
    <location>
        <begin position="284"/>
        <end position="311"/>
    </location>
</feature>
<evidence type="ECO:0008006" key="5">
    <source>
        <dbReference type="Google" id="ProtNLM"/>
    </source>
</evidence>
<dbReference type="OrthoDB" id="9796191at2"/>
<name>A0A239V9P4_9MICO</name>
<dbReference type="SUPFAM" id="SSF53955">
    <property type="entry name" value="Lysozyme-like"/>
    <property type="match status" value="1"/>
</dbReference>
<organism evidence="3 4">
    <name type="scientific">Dermatophilus congolensis</name>
    <dbReference type="NCBI Taxonomy" id="1863"/>
    <lineage>
        <taxon>Bacteria</taxon>
        <taxon>Bacillati</taxon>
        <taxon>Actinomycetota</taxon>
        <taxon>Actinomycetes</taxon>
        <taxon>Micrococcales</taxon>
        <taxon>Dermatophilaceae</taxon>
        <taxon>Dermatophilus</taxon>
    </lineage>
</organism>
<sequence length="424" mass="44460">MQESDEVTRLGESDTSNRRGGRRKALAIGASAIAVVVTGGLVAAAFADRTETPRSMPRASSTPHYVALSSYGHPLSITDSKVKQTLKDAQGALAGNITAPQNANNSGPIPPRALAAYRRAEAAANTEFPRCHAAWWMLAGIGKIASDHGAGTTYDAAGTTVAQIRGVRLDGRSIGTALVLDTDSGKLDGDGNYDRPMGPLQFLPGSWYLDAHDGNADGTANPDNIDDAAFTAAAAICRGGDDLNNAEGLARGLYHYTNDPATVGAILSWGNHYKNTLHPDPATSVPSTGTRAPNVSTSPRPSDNDNTSSGKETNKPKGKRPDIIAPNEPPVPGRPTRRPTPPRPEGSRPKPPSSPQTPRPPRDKTPDDRWTPPPPPRDNVPPAPPLPPAEDDPPYNPPEASPPRSKTPVVPANSQSPGNLSGQI</sequence>
<feature type="compositionally biased region" description="Pro residues" evidence="1">
    <location>
        <begin position="327"/>
        <end position="359"/>
    </location>
</feature>
<dbReference type="PANTHER" id="PTHR30163">
    <property type="entry name" value="MEMBRANE-BOUND LYTIC MUREIN TRANSGLYCOSYLASE B"/>
    <property type="match status" value="1"/>
</dbReference>
<feature type="region of interest" description="Disordered" evidence="1">
    <location>
        <begin position="278"/>
        <end position="424"/>
    </location>
</feature>
<dbReference type="InterPro" id="IPR043426">
    <property type="entry name" value="MltB-like"/>
</dbReference>
<evidence type="ECO:0000313" key="3">
    <source>
        <dbReference type="EMBL" id="SNV18840.1"/>
    </source>
</evidence>
<dbReference type="GeneID" id="77100384"/>
<keyword evidence="2" id="KW-1133">Transmembrane helix</keyword>
<feature type="compositionally biased region" description="Basic and acidic residues" evidence="1">
    <location>
        <begin position="312"/>
        <end position="322"/>
    </location>
</feature>
<dbReference type="STRING" id="1121387.GCA_000429885_01653"/>
<feature type="region of interest" description="Disordered" evidence="1">
    <location>
        <begin position="1"/>
        <end position="22"/>
    </location>
</feature>
<dbReference type="PANTHER" id="PTHR30163:SF8">
    <property type="entry name" value="LYTIC MUREIN TRANSGLYCOSYLASE"/>
    <property type="match status" value="1"/>
</dbReference>
<keyword evidence="2" id="KW-0812">Transmembrane</keyword>
<evidence type="ECO:0000313" key="4">
    <source>
        <dbReference type="Proteomes" id="UP000242637"/>
    </source>
</evidence>
<dbReference type="InterPro" id="IPR023346">
    <property type="entry name" value="Lysozyme-like_dom_sf"/>
</dbReference>
<dbReference type="KEGG" id="dco:SAMEA4475696_0553"/>
<feature type="compositionally biased region" description="Basic and acidic residues" evidence="1">
    <location>
        <begin position="1"/>
        <end position="17"/>
    </location>
</feature>
<protein>
    <recommendedName>
        <fullName evidence="5">Transglycosylase SLT domain-containing protein</fullName>
    </recommendedName>
</protein>
<dbReference type="EMBL" id="LT906453">
    <property type="protein sequence ID" value="SNV18840.1"/>
    <property type="molecule type" value="Genomic_DNA"/>
</dbReference>
<dbReference type="Proteomes" id="UP000242637">
    <property type="component" value="Chromosome 1"/>
</dbReference>
<feature type="compositionally biased region" description="Polar residues" evidence="1">
    <location>
        <begin position="412"/>
        <end position="424"/>
    </location>
</feature>
<dbReference type="RefSeq" id="WP_051277618.1">
    <property type="nucleotide sequence ID" value="NZ_JAAFNI010000001.1"/>
</dbReference>
<evidence type="ECO:0000256" key="1">
    <source>
        <dbReference type="SAM" id="MobiDB-lite"/>
    </source>
</evidence>
<feature type="compositionally biased region" description="Pro residues" evidence="1">
    <location>
        <begin position="371"/>
        <end position="401"/>
    </location>
</feature>
<feature type="compositionally biased region" description="Basic and acidic residues" evidence="1">
    <location>
        <begin position="360"/>
        <end position="370"/>
    </location>
</feature>
<accession>A0A239V9P4</accession>
<keyword evidence="2" id="KW-0472">Membrane</keyword>
<dbReference type="GO" id="GO:0008933">
    <property type="term" value="F:peptidoglycan lytic transglycosylase activity"/>
    <property type="evidence" value="ECO:0007669"/>
    <property type="project" value="TreeGrafter"/>
</dbReference>
<gene>
    <name evidence="3" type="ORF">SAMEA4475696_00553</name>
</gene>